<dbReference type="SMART" id="SM00267">
    <property type="entry name" value="GGDEF"/>
    <property type="match status" value="1"/>
</dbReference>
<dbReference type="OrthoDB" id="9812260at2"/>
<sequence>MILKLALRLLPLLLLPVPFLLRDQLHLLTPGHQLLLNTLPWLLALMVMLLAIGFKHGRILLLSLHFACAATLLHATADAGPDNPASYVLLVLLSLFWPLGQVVLLLLPERGLLSRSGMLRCGCLIVIYLVPGLIWLGSPQLLTQLLPHLPLALLNFIAPGLALPTAAFWWNLLLLLPICLLRLRRQPVDTLATAALSFAFLISLSQPGQPLLNSGYHLLAQLLLIGALIHHGYGMAFIDTLTGIPGRRALEHYLIGPGRHYSIAMLDIDHFKKFNDRYGHDIGDQVLRMVASQLNLVRGGGRLFRYGGEEFTIVFKRRSEQEAFDALEQVRQRVADYPMKIRDQNRPEDDQSGRNQRGSNSSDTSIVKVTISIGVCQNKAGETPREVIKRADQALYLAKERGRNCTQAGNNKPAAKRRKSRTDFARA</sequence>
<feature type="region of interest" description="Disordered" evidence="3">
    <location>
        <begin position="335"/>
        <end position="364"/>
    </location>
</feature>
<dbReference type="GO" id="GO:0043709">
    <property type="term" value="P:cell adhesion involved in single-species biofilm formation"/>
    <property type="evidence" value="ECO:0007669"/>
    <property type="project" value="TreeGrafter"/>
</dbReference>
<dbReference type="AlphaFoldDB" id="A0A1H3ZQW8"/>
<dbReference type="SUPFAM" id="SSF55073">
    <property type="entry name" value="Nucleotide cyclase"/>
    <property type="match status" value="1"/>
</dbReference>
<feature type="transmembrane region" description="Helical" evidence="4">
    <location>
        <begin position="156"/>
        <end position="176"/>
    </location>
</feature>
<evidence type="ECO:0000259" key="5">
    <source>
        <dbReference type="PROSITE" id="PS50887"/>
    </source>
</evidence>
<evidence type="ECO:0000256" key="2">
    <source>
        <dbReference type="ARBA" id="ARBA00034247"/>
    </source>
</evidence>
<dbReference type="Pfam" id="PF00990">
    <property type="entry name" value="GGDEF"/>
    <property type="match status" value="2"/>
</dbReference>
<dbReference type="Proteomes" id="UP000242469">
    <property type="component" value="Unassembled WGS sequence"/>
</dbReference>
<dbReference type="EC" id="2.7.7.65" evidence="1"/>
<feature type="transmembrane region" description="Helical" evidence="4">
    <location>
        <begin position="59"/>
        <end position="75"/>
    </location>
</feature>
<dbReference type="InterPro" id="IPR043128">
    <property type="entry name" value="Rev_trsase/Diguanyl_cyclase"/>
</dbReference>
<keyword evidence="7" id="KW-1185">Reference proteome</keyword>
<feature type="transmembrane region" description="Helical" evidence="4">
    <location>
        <begin position="119"/>
        <end position="136"/>
    </location>
</feature>
<reference evidence="7" key="1">
    <citation type="submission" date="2016-10" db="EMBL/GenBank/DDBJ databases">
        <authorList>
            <person name="Varghese N."/>
            <person name="Submissions S."/>
        </authorList>
    </citation>
    <scope>NUCLEOTIDE SEQUENCE [LARGE SCALE GENOMIC DNA]</scope>
    <source>
        <strain evidence="7">DSM 11526</strain>
    </source>
</reference>
<keyword evidence="4" id="KW-0812">Transmembrane</keyword>
<evidence type="ECO:0000256" key="4">
    <source>
        <dbReference type="SAM" id="Phobius"/>
    </source>
</evidence>
<evidence type="ECO:0000313" key="7">
    <source>
        <dbReference type="Proteomes" id="UP000242469"/>
    </source>
</evidence>
<keyword evidence="4" id="KW-1133">Transmembrane helix</keyword>
<comment type="catalytic activity">
    <reaction evidence="2">
        <text>2 GTP = 3',3'-c-di-GMP + 2 diphosphate</text>
        <dbReference type="Rhea" id="RHEA:24898"/>
        <dbReference type="ChEBI" id="CHEBI:33019"/>
        <dbReference type="ChEBI" id="CHEBI:37565"/>
        <dbReference type="ChEBI" id="CHEBI:58805"/>
        <dbReference type="EC" id="2.7.7.65"/>
    </reaction>
</comment>
<feature type="domain" description="GGDEF" evidence="5">
    <location>
        <begin position="259"/>
        <end position="411"/>
    </location>
</feature>
<protein>
    <recommendedName>
        <fullName evidence="1">diguanylate cyclase</fullName>
        <ecNumber evidence="1">2.7.7.65</ecNumber>
    </recommendedName>
</protein>
<dbReference type="NCBIfam" id="TIGR00254">
    <property type="entry name" value="GGDEF"/>
    <property type="match status" value="1"/>
</dbReference>
<dbReference type="PROSITE" id="PS50887">
    <property type="entry name" value="GGDEF"/>
    <property type="match status" value="1"/>
</dbReference>
<dbReference type="GO" id="GO:0005886">
    <property type="term" value="C:plasma membrane"/>
    <property type="evidence" value="ECO:0007669"/>
    <property type="project" value="TreeGrafter"/>
</dbReference>
<dbReference type="Gene3D" id="3.30.70.270">
    <property type="match status" value="1"/>
</dbReference>
<feature type="compositionally biased region" description="Polar residues" evidence="3">
    <location>
        <begin position="353"/>
        <end position="364"/>
    </location>
</feature>
<dbReference type="CDD" id="cd01949">
    <property type="entry name" value="GGDEF"/>
    <property type="match status" value="1"/>
</dbReference>
<name>A0A1H3ZQW8_9GAMM</name>
<dbReference type="GO" id="GO:0052621">
    <property type="term" value="F:diguanylate cyclase activity"/>
    <property type="evidence" value="ECO:0007669"/>
    <property type="project" value="UniProtKB-EC"/>
</dbReference>
<feature type="region of interest" description="Disordered" evidence="3">
    <location>
        <begin position="401"/>
        <end position="427"/>
    </location>
</feature>
<organism evidence="6 7">
    <name type="scientific">Marinobacterium iners DSM 11526</name>
    <dbReference type="NCBI Taxonomy" id="1122198"/>
    <lineage>
        <taxon>Bacteria</taxon>
        <taxon>Pseudomonadati</taxon>
        <taxon>Pseudomonadota</taxon>
        <taxon>Gammaproteobacteria</taxon>
        <taxon>Oceanospirillales</taxon>
        <taxon>Oceanospirillaceae</taxon>
        <taxon>Marinobacterium</taxon>
    </lineage>
</organism>
<feature type="compositionally biased region" description="Basic and acidic residues" evidence="3">
    <location>
        <begin position="335"/>
        <end position="352"/>
    </location>
</feature>
<dbReference type="PANTHER" id="PTHR45138">
    <property type="entry name" value="REGULATORY COMPONENTS OF SENSORY TRANSDUCTION SYSTEM"/>
    <property type="match status" value="1"/>
</dbReference>
<gene>
    <name evidence="6" type="ORF">SAMN02745729_102138</name>
</gene>
<dbReference type="STRING" id="1122198.SAMN02745729_102138"/>
<dbReference type="InterPro" id="IPR000160">
    <property type="entry name" value="GGDEF_dom"/>
</dbReference>
<evidence type="ECO:0000256" key="1">
    <source>
        <dbReference type="ARBA" id="ARBA00012528"/>
    </source>
</evidence>
<proteinExistence type="predicted"/>
<feature type="transmembrane region" description="Helical" evidence="4">
    <location>
        <begin position="32"/>
        <end position="52"/>
    </location>
</feature>
<dbReference type="GO" id="GO:1902201">
    <property type="term" value="P:negative regulation of bacterial-type flagellum-dependent cell motility"/>
    <property type="evidence" value="ECO:0007669"/>
    <property type="project" value="TreeGrafter"/>
</dbReference>
<dbReference type="PANTHER" id="PTHR45138:SF9">
    <property type="entry name" value="DIGUANYLATE CYCLASE DGCM-RELATED"/>
    <property type="match status" value="1"/>
</dbReference>
<evidence type="ECO:0000313" key="6">
    <source>
        <dbReference type="EMBL" id="SEA26117.1"/>
    </source>
</evidence>
<dbReference type="InterPro" id="IPR029787">
    <property type="entry name" value="Nucleotide_cyclase"/>
</dbReference>
<accession>A0A1H3ZQW8</accession>
<keyword evidence="4" id="KW-0472">Membrane</keyword>
<evidence type="ECO:0000256" key="3">
    <source>
        <dbReference type="SAM" id="MobiDB-lite"/>
    </source>
</evidence>
<dbReference type="RefSeq" id="WP_139253879.1">
    <property type="nucleotide sequence ID" value="NZ_FNRJ01000002.1"/>
</dbReference>
<dbReference type="EMBL" id="FNRJ01000002">
    <property type="protein sequence ID" value="SEA26117.1"/>
    <property type="molecule type" value="Genomic_DNA"/>
</dbReference>
<dbReference type="InterPro" id="IPR050469">
    <property type="entry name" value="Diguanylate_Cyclase"/>
</dbReference>
<feature type="transmembrane region" description="Helical" evidence="4">
    <location>
        <begin position="87"/>
        <end position="107"/>
    </location>
</feature>